<evidence type="ECO:0000256" key="4">
    <source>
        <dbReference type="ARBA" id="ARBA00022692"/>
    </source>
</evidence>
<feature type="transmembrane region" description="Helical" evidence="7">
    <location>
        <begin position="317"/>
        <end position="336"/>
    </location>
</feature>
<dbReference type="Pfam" id="PF02028">
    <property type="entry name" value="BCCT"/>
    <property type="match status" value="1"/>
</dbReference>
<name>A0A7C9FX54_9BACT</name>
<comment type="subcellular location">
    <subcellularLocation>
        <location evidence="1">Cell membrane</location>
        <topology evidence="1">Multi-pass membrane protein</topology>
    </subcellularLocation>
</comment>
<feature type="transmembrane region" description="Helical" evidence="7">
    <location>
        <begin position="259"/>
        <end position="279"/>
    </location>
</feature>
<dbReference type="PANTHER" id="PTHR30047">
    <property type="entry name" value="HIGH-AFFINITY CHOLINE TRANSPORT PROTEIN-RELATED"/>
    <property type="match status" value="1"/>
</dbReference>
<keyword evidence="3" id="KW-1003">Cell membrane</keyword>
<evidence type="ECO:0000256" key="3">
    <source>
        <dbReference type="ARBA" id="ARBA00022475"/>
    </source>
</evidence>
<keyword evidence="4 7" id="KW-0812">Transmembrane</keyword>
<feature type="transmembrane region" description="Helical" evidence="7">
    <location>
        <begin position="391"/>
        <end position="418"/>
    </location>
</feature>
<protein>
    <submittedName>
        <fullName evidence="8">BCCT family transporter</fullName>
    </submittedName>
</protein>
<evidence type="ECO:0000256" key="7">
    <source>
        <dbReference type="SAM" id="Phobius"/>
    </source>
</evidence>
<evidence type="ECO:0000256" key="5">
    <source>
        <dbReference type="ARBA" id="ARBA00022989"/>
    </source>
</evidence>
<feature type="transmembrane region" description="Helical" evidence="7">
    <location>
        <begin position="489"/>
        <end position="510"/>
    </location>
</feature>
<feature type="transmembrane region" description="Helical" evidence="7">
    <location>
        <begin position="225"/>
        <end position="247"/>
    </location>
</feature>
<comment type="caution">
    <text evidence="8">The sequence shown here is derived from an EMBL/GenBank/DDBJ whole genome shotgun (WGS) entry which is preliminary data.</text>
</comment>
<keyword evidence="6 7" id="KW-0472">Membrane</keyword>
<keyword evidence="5 7" id="KW-1133">Transmembrane helix</keyword>
<dbReference type="GO" id="GO:0022857">
    <property type="term" value="F:transmembrane transporter activity"/>
    <property type="evidence" value="ECO:0007669"/>
    <property type="project" value="InterPro"/>
</dbReference>
<evidence type="ECO:0000256" key="1">
    <source>
        <dbReference type="ARBA" id="ARBA00004651"/>
    </source>
</evidence>
<dbReference type="RefSeq" id="WP_152756601.1">
    <property type="nucleotide sequence ID" value="NZ_WHLY01000002.1"/>
</dbReference>
<evidence type="ECO:0000313" key="9">
    <source>
        <dbReference type="Proteomes" id="UP000479293"/>
    </source>
</evidence>
<organism evidence="8 9">
    <name type="scientific">Salmonirosea aquatica</name>
    <dbReference type="NCBI Taxonomy" id="2654236"/>
    <lineage>
        <taxon>Bacteria</taxon>
        <taxon>Pseudomonadati</taxon>
        <taxon>Bacteroidota</taxon>
        <taxon>Cytophagia</taxon>
        <taxon>Cytophagales</taxon>
        <taxon>Spirosomataceae</taxon>
        <taxon>Salmonirosea</taxon>
    </lineage>
</organism>
<dbReference type="GO" id="GO:0005886">
    <property type="term" value="C:plasma membrane"/>
    <property type="evidence" value="ECO:0007669"/>
    <property type="project" value="UniProtKB-SubCell"/>
</dbReference>
<dbReference type="Proteomes" id="UP000479293">
    <property type="component" value="Unassembled WGS sequence"/>
</dbReference>
<feature type="transmembrane region" description="Helical" evidence="7">
    <location>
        <begin position="45"/>
        <end position="66"/>
    </location>
</feature>
<dbReference type="AlphaFoldDB" id="A0A7C9FX54"/>
<keyword evidence="2" id="KW-0813">Transport</keyword>
<reference evidence="8 9" key="1">
    <citation type="submission" date="2019-10" db="EMBL/GenBank/DDBJ databases">
        <title>Draft Genome Sequence of Cytophagaceae sp. SJW1-29.</title>
        <authorList>
            <person name="Choi A."/>
        </authorList>
    </citation>
    <scope>NUCLEOTIDE SEQUENCE [LARGE SCALE GENOMIC DNA]</scope>
    <source>
        <strain evidence="8 9">SJW1-29</strain>
    </source>
</reference>
<dbReference type="EMBL" id="WHLY01000002">
    <property type="protein sequence ID" value="MPR32273.1"/>
    <property type="molecule type" value="Genomic_DNA"/>
</dbReference>
<evidence type="ECO:0000256" key="6">
    <source>
        <dbReference type="ARBA" id="ARBA00023136"/>
    </source>
</evidence>
<feature type="transmembrane region" description="Helical" evidence="7">
    <location>
        <begin position="348"/>
        <end position="371"/>
    </location>
</feature>
<dbReference type="PANTHER" id="PTHR30047:SF11">
    <property type="entry name" value="L-CARNITINE_GAMMA-BUTYROBETAINE ANTIPORTER"/>
    <property type="match status" value="1"/>
</dbReference>
<evidence type="ECO:0000256" key="2">
    <source>
        <dbReference type="ARBA" id="ARBA00022448"/>
    </source>
</evidence>
<keyword evidence="9" id="KW-1185">Reference proteome</keyword>
<dbReference type="InterPro" id="IPR000060">
    <property type="entry name" value="BCCT_transptr"/>
</dbReference>
<feature type="transmembrane region" description="Helical" evidence="7">
    <location>
        <begin position="142"/>
        <end position="162"/>
    </location>
</feature>
<proteinExistence type="predicted"/>
<feature type="transmembrane region" description="Helical" evidence="7">
    <location>
        <begin position="7"/>
        <end position="25"/>
    </location>
</feature>
<evidence type="ECO:0000313" key="8">
    <source>
        <dbReference type="EMBL" id="MPR32273.1"/>
    </source>
</evidence>
<feature type="transmembrane region" description="Helical" evidence="7">
    <location>
        <begin position="87"/>
        <end position="106"/>
    </location>
</feature>
<feature type="transmembrane region" description="Helical" evidence="7">
    <location>
        <begin position="191"/>
        <end position="213"/>
    </location>
</feature>
<feature type="transmembrane region" description="Helical" evidence="7">
    <location>
        <begin position="455"/>
        <end position="477"/>
    </location>
</feature>
<sequence>MNQLRPFVFWPPFLVLILVCFVSLIDPQAMIGVIAALNSGMMGTLGWLFSVGALAFFLLCLVVFVSPLGKIRIGGKRAVPLLTRWRWFAITLCTTIATGILFWGTAEPLFHLHAPPPSLGIAPNSRQAATFAVSTMYMHWSLIPYGIYTLAGLMFALCYHNLKQPFSLGSMVYPIFGGRVPRSVDTWIDALCLFCLVAGMAASLGAGILIVSGGLTQMLGIPHSILTTGLVALAIVASFVASAASGLLRGIRILSEINVTVFIILGIFMFLAGPTLYLLTFGLESMGEFLTHFFQRSLIGTITPDKEWAKSWTIFNWTNWLAWTPITALFLGRIAIGYTVRQFIVFNLFLPALFACAWIMVFSVSAIHFDFQSPDSPLYAVLNQEGGASQVIFSILAQLPFAKITSFVFLATAFLSYVTAADSNTTAMSGISVHRQGTPADTPSDDARISDEPPLYVKIAWGSLIGLISWIMVSFAGEGKDKGLEGVKILSNLGGFPALILMLFVAWGMVKLMLNPGKLE</sequence>
<gene>
    <name evidence="8" type="ORF">GBK04_02650</name>
</gene>
<accession>A0A7C9FX54</accession>